<evidence type="ECO:0000313" key="2">
    <source>
        <dbReference type="Proteomes" id="UP001344658"/>
    </source>
</evidence>
<accession>A0ABU7PBN2</accession>
<keyword evidence="2" id="KW-1185">Reference proteome</keyword>
<dbReference type="Proteomes" id="UP001344658">
    <property type="component" value="Unassembled WGS sequence"/>
</dbReference>
<evidence type="ECO:0000313" key="1">
    <source>
        <dbReference type="EMBL" id="MEE4543230.1"/>
    </source>
</evidence>
<dbReference type="RefSeq" id="WP_330795455.1">
    <property type="nucleotide sequence ID" value="NZ_JAZEWV010000010.1"/>
</dbReference>
<proteinExistence type="predicted"/>
<comment type="caution">
    <text evidence="1">The sequence shown here is derived from an EMBL/GenBank/DDBJ whole genome shotgun (WGS) entry which is preliminary data.</text>
</comment>
<protein>
    <submittedName>
        <fullName evidence="1">Uncharacterized protein</fullName>
    </submittedName>
</protein>
<dbReference type="EMBL" id="JAZEWV010000010">
    <property type="protein sequence ID" value="MEE4543230.1"/>
    <property type="molecule type" value="Genomic_DNA"/>
</dbReference>
<organism evidence="1 2">
    <name type="scientific">Actinacidiphila polyblastidii</name>
    <dbReference type="NCBI Taxonomy" id="3110430"/>
    <lineage>
        <taxon>Bacteria</taxon>
        <taxon>Bacillati</taxon>
        <taxon>Actinomycetota</taxon>
        <taxon>Actinomycetes</taxon>
        <taxon>Kitasatosporales</taxon>
        <taxon>Streptomycetaceae</taxon>
        <taxon>Actinacidiphila</taxon>
    </lineage>
</organism>
<gene>
    <name evidence="1" type="ORF">V2S66_14790</name>
</gene>
<name>A0ABU7PBN2_9ACTN</name>
<reference evidence="1 2" key="1">
    <citation type="submission" date="2023-12" db="EMBL/GenBank/DDBJ databases">
        <title>Streptomyces sp. V4-01.</title>
        <authorList>
            <person name="Somphong A."/>
            <person name="Phongsopitanun W."/>
        </authorList>
    </citation>
    <scope>NUCLEOTIDE SEQUENCE [LARGE SCALE GENOMIC DNA]</scope>
    <source>
        <strain evidence="1 2">V4-01</strain>
    </source>
</reference>
<sequence length="107" mass="11534">MSIVRVLIRSTAPPGAPARPAAAGAGRDRRALAELVQDLLWAHAAPPDEVDHIRVRPFPTGPQPTTEAAVFVRADSDAVAQERVRGLLRRTVEPLGRLGLHAEVPFH</sequence>